<dbReference type="CDD" id="cd00508">
    <property type="entry name" value="MopB_CT_Fdh-Nap-like"/>
    <property type="match status" value="1"/>
</dbReference>
<dbReference type="Pfam" id="PF01568">
    <property type="entry name" value="Molydop_binding"/>
    <property type="match status" value="1"/>
</dbReference>
<dbReference type="EMBL" id="VJZC01000006">
    <property type="protein sequence ID" value="MPY56042.1"/>
    <property type="molecule type" value="Genomic_DNA"/>
</dbReference>
<dbReference type="SUPFAM" id="SSF50692">
    <property type="entry name" value="ADC-like"/>
    <property type="match status" value="1"/>
</dbReference>
<dbReference type="GO" id="GO:0046872">
    <property type="term" value="F:metal ion binding"/>
    <property type="evidence" value="ECO:0007669"/>
    <property type="project" value="UniProtKB-KW"/>
</dbReference>
<organism evidence="5 6">
    <name type="scientific">Streptomyces spongiae</name>
    <dbReference type="NCBI Taxonomy" id="565072"/>
    <lineage>
        <taxon>Bacteria</taxon>
        <taxon>Bacillati</taxon>
        <taxon>Actinomycetota</taxon>
        <taxon>Actinomycetes</taxon>
        <taxon>Kitasatosporales</taxon>
        <taxon>Streptomycetaceae</taxon>
        <taxon>Streptomyces</taxon>
    </lineage>
</organism>
<keyword evidence="1" id="KW-0479">Metal-binding</keyword>
<keyword evidence="2" id="KW-0408">Iron</keyword>
<dbReference type="GO" id="GO:0003954">
    <property type="term" value="F:NADH dehydrogenase activity"/>
    <property type="evidence" value="ECO:0007669"/>
    <property type="project" value="TreeGrafter"/>
</dbReference>
<dbReference type="GO" id="GO:0022904">
    <property type="term" value="P:respiratory electron transport chain"/>
    <property type="evidence" value="ECO:0007669"/>
    <property type="project" value="TreeGrafter"/>
</dbReference>
<reference evidence="5 6" key="1">
    <citation type="submission" date="2019-07" db="EMBL/GenBank/DDBJ databases">
        <title>New species of Amycolatopsis and Streptomyces.</title>
        <authorList>
            <person name="Duangmal K."/>
            <person name="Teo W.F.A."/>
            <person name="Lipun K."/>
        </authorList>
    </citation>
    <scope>NUCLEOTIDE SEQUENCE [LARGE SCALE GENOMIC DNA]</scope>
    <source>
        <strain evidence="5 6">NBRC 106415</strain>
    </source>
</reference>
<dbReference type="AlphaFoldDB" id="A0A5N8X9D6"/>
<keyword evidence="6" id="KW-1185">Reference proteome</keyword>
<proteinExistence type="predicted"/>
<accession>A0A5N8X9D6</accession>
<dbReference type="Gene3D" id="2.40.40.20">
    <property type="match status" value="1"/>
</dbReference>
<name>A0A5N8X9D6_9ACTN</name>
<dbReference type="GO" id="GO:0051536">
    <property type="term" value="F:iron-sulfur cluster binding"/>
    <property type="evidence" value="ECO:0007669"/>
    <property type="project" value="UniProtKB-KW"/>
</dbReference>
<dbReference type="Proteomes" id="UP000400924">
    <property type="component" value="Unassembled WGS sequence"/>
</dbReference>
<dbReference type="OrthoDB" id="7376058at2"/>
<dbReference type="PANTHER" id="PTHR43105:SF10">
    <property type="entry name" value="NADH-QUINONE OXIDOREDUCTASE SUBUNIT G"/>
    <property type="match status" value="1"/>
</dbReference>
<dbReference type="RefSeq" id="WP_152769526.1">
    <property type="nucleotide sequence ID" value="NZ_VJZC01000006.1"/>
</dbReference>
<evidence type="ECO:0000256" key="3">
    <source>
        <dbReference type="ARBA" id="ARBA00023014"/>
    </source>
</evidence>
<evidence type="ECO:0000256" key="2">
    <source>
        <dbReference type="ARBA" id="ARBA00023004"/>
    </source>
</evidence>
<comment type="caution">
    <text evidence="5">The sequence shown here is derived from an EMBL/GenBank/DDBJ whole genome shotgun (WGS) entry which is preliminary data.</text>
</comment>
<dbReference type="InterPro" id="IPR050123">
    <property type="entry name" value="Prok_molybdopt-oxidoreductase"/>
</dbReference>
<evidence type="ECO:0000259" key="4">
    <source>
        <dbReference type="Pfam" id="PF01568"/>
    </source>
</evidence>
<gene>
    <name evidence="5" type="ORF">FNH08_02245</name>
</gene>
<evidence type="ECO:0000313" key="6">
    <source>
        <dbReference type="Proteomes" id="UP000400924"/>
    </source>
</evidence>
<protein>
    <recommendedName>
        <fullName evidence="4">Molybdopterin dinucleotide-binding domain-containing protein</fullName>
    </recommendedName>
</protein>
<dbReference type="PANTHER" id="PTHR43105">
    <property type="entry name" value="RESPIRATORY NITRATE REDUCTASE"/>
    <property type="match status" value="1"/>
</dbReference>
<feature type="domain" description="Molybdopterin dinucleotide-binding" evidence="4">
    <location>
        <begin position="9"/>
        <end position="90"/>
    </location>
</feature>
<sequence>MTRRGGNLALDPVDFLDLHLDDAGRYGVRDGEQVTVESRHGRALLIARVSTQTAPGQVFCSFHFPASGVNRLTSDHADTVTSCPEYKVTAVRVAAP</sequence>
<evidence type="ECO:0000313" key="5">
    <source>
        <dbReference type="EMBL" id="MPY56042.1"/>
    </source>
</evidence>
<dbReference type="InterPro" id="IPR006657">
    <property type="entry name" value="MoPterin_dinucl-bd_dom"/>
</dbReference>
<dbReference type="GO" id="GO:0016020">
    <property type="term" value="C:membrane"/>
    <property type="evidence" value="ECO:0007669"/>
    <property type="project" value="TreeGrafter"/>
</dbReference>
<dbReference type="InterPro" id="IPR009010">
    <property type="entry name" value="Asp_de-COase-like_dom_sf"/>
</dbReference>
<evidence type="ECO:0000256" key="1">
    <source>
        <dbReference type="ARBA" id="ARBA00022723"/>
    </source>
</evidence>
<keyword evidence="3" id="KW-0411">Iron-sulfur</keyword>
<dbReference type="GO" id="GO:0043546">
    <property type="term" value="F:molybdopterin cofactor binding"/>
    <property type="evidence" value="ECO:0007669"/>
    <property type="project" value="InterPro"/>
</dbReference>